<dbReference type="SUPFAM" id="SSF56784">
    <property type="entry name" value="HAD-like"/>
    <property type="match status" value="1"/>
</dbReference>
<proteinExistence type="predicted"/>
<dbReference type="Proteomes" id="UP000220133">
    <property type="component" value="Chromosome"/>
</dbReference>
<dbReference type="AlphaFoldDB" id="A0A291QXK8"/>
<keyword evidence="1" id="KW-0378">Hydrolase</keyword>
<accession>A0A291QXK8</accession>
<dbReference type="Pfam" id="PF12710">
    <property type="entry name" value="HAD"/>
    <property type="match status" value="1"/>
</dbReference>
<dbReference type="NCBIfam" id="TIGR01488">
    <property type="entry name" value="HAD-SF-IB"/>
    <property type="match status" value="1"/>
</dbReference>
<dbReference type="NCBIfam" id="TIGR01490">
    <property type="entry name" value="HAD-SF-IB-hyp1"/>
    <property type="match status" value="1"/>
</dbReference>
<dbReference type="Gene3D" id="3.40.50.1000">
    <property type="entry name" value="HAD superfamily/HAD-like"/>
    <property type="match status" value="1"/>
</dbReference>
<dbReference type="InterPro" id="IPR023214">
    <property type="entry name" value="HAD_sf"/>
</dbReference>
<dbReference type="PANTHER" id="PTHR43344:SF14">
    <property type="entry name" value="HAD-IB FAMILY HYDROLASE"/>
    <property type="match status" value="1"/>
</dbReference>
<evidence type="ECO:0000313" key="1">
    <source>
        <dbReference type="EMBL" id="ATL48612.1"/>
    </source>
</evidence>
<gene>
    <name evidence="1" type="ORF">COR50_16380</name>
</gene>
<name>A0A291QXK8_9BACT</name>
<dbReference type="InterPro" id="IPR006385">
    <property type="entry name" value="HAD_hydro_SerB1"/>
</dbReference>
<dbReference type="GO" id="GO:0006564">
    <property type="term" value="P:L-serine biosynthetic process"/>
    <property type="evidence" value="ECO:0007669"/>
    <property type="project" value="TreeGrafter"/>
</dbReference>
<reference evidence="1 2" key="1">
    <citation type="submission" date="2017-10" db="EMBL/GenBank/DDBJ databases">
        <title>Paenichitinophaga pekingensis gen. nov., sp. nov., isolated from activated sludge.</title>
        <authorList>
            <person name="Jin D."/>
            <person name="Kong X."/>
            <person name="Deng Y."/>
            <person name="Bai Z."/>
        </authorList>
    </citation>
    <scope>NUCLEOTIDE SEQUENCE [LARGE SCALE GENOMIC DNA]</scope>
    <source>
        <strain evidence="1 2">13</strain>
    </source>
</reference>
<evidence type="ECO:0000313" key="2">
    <source>
        <dbReference type="Proteomes" id="UP000220133"/>
    </source>
</evidence>
<dbReference type="EMBL" id="CP023777">
    <property type="protein sequence ID" value="ATL48612.1"/>
    <property type="molecule type" value="Genomic_DNA"/>
</dbReference>
<dbReference type="GO" id="GO:0000287">
    <property type="term" value="F:magnesium ion binding"/>
    <property type="evidence" value="ECO:0007669"/>
    <property type="project" value="TreeGrafter"/>
</dbReference>
<sequence>MVLALYNAYHPEYPQRNFQKIKTVSQNPGIAFFDFDGTITTKDTLFEIARFQVGNNSFYKGIIKLLPTLVATKMKWIPAVQGKEQFLQQFFKGMPLLHFNLSCQEFTKNVLPNFIRAKAISAITRHLSEGDRVIVVTASAENWVRPWCDSLGIECIGTRLQSENGKLTGLIEGINCNGQEKVNRIQQYVNLSDYSAIHAYGDTAGDHPMLQLAGNAVFKPFRD</sequence>
<dbReference type="GO" id="GO:0005737">
    <property type="term" value="C:cytoplasm"/>
    <property type="evidence" value="ECO:0007669"/>
    <property type="project" value="TreeGrafter"/>
</dbReference>
<dbReference type="InterPro" id="IPR036412">
    <property type="entry name" value="HAD-like_sf"/>
</dbReference>
<dbReference type="InterPro" id="IPR050582">
    <property type="entry name" value="HAD-like_SerB"/>
</dbReference>
<dbReference type="GO" id="GO:0036424">
    <property type="term" value="F:L-phosphoserine phosphatase activity"/>
    <property type="evidence" value="ECO:0007669"/>
    <property type="project" value="TreeGrafter"/>
</dbReference>
<dbReference type="Gene3D" id="1.20.1440.100">
    <property type="entry name" value="SG protein - dephosphorylation function"/>
    <property type="match status" value="1"/>
</dbReference>
<keyword evidence="2" id="KW-1185">Reference proteome</keyword>
<dbReference type="KEGG" id="cbae:COR50_16380"/>
<organism evidence="1 2">
    <name type="scientific">Chitinophaga caeni</name>
    <dbReference type="NCBI Taxonomy" id="2029983"/>
    <lineage>
        <taxon>Bacteria</taxon>
        <taxon>Pseudomonadati</taxon>
        <taxon>Bacteroidota</taxon>
        <taxon>Chitinophagia</taxon>
        <taxon>Chitinophagales</taxon>
        <taxon>Chitinophagaceae</taxon>
        <taxon>Chitinophaga</taxon>
    </lineage>
</organism>
<dbReference type="PANTHER" id="PTHR43344">
    <property type="entry name" value="PHOSPHOSERINE PHOSPHATASE"/>
    <property type="match status" value="1"/>
</dbReference>
<protein>
    <submittedName>
        <fullName evidence="1">HAD-IB family hydrolase</fullName>
    </submittedName>
</protein>